<name>A0ABY1LHB1_9MICO</name>
<keyword evidence="2" id="KW-1185">Reference proteome</keyword>
<dbReference type="EMBL" id="FUZO01000001">
    <property type="protein sequence ID" value="SKC39341.1"/>
    <property type="molecule type" value="Genomic_DNA"/>
</dbReference>
<evidence type="ECO:0000313" key="2">
    <source>
        <dbReference type="Proteomes" id="UP000190827"/>
    </source>
</evidence>
<dbReference type="SUPFAM" id="SSF47413">
    <property type="entry name" value="lambda repressor-like DNA-binding domains"/>
    <property type="match status" value="1"/>
</dbReference>
<reference evidence="1 2" key="1">
    <citation type="submission" date="2017-02" db="EMBL/GenBank/DDBJ databases">
        <authorList>
            <person name="Varghese N."/>
            <person name="Submissions S."/>
        </authorList>
    </citation>
    <scope>NUCLEOTIDE SEQUENCE [LARGE SCALE GENOMIC DNA]</scope>
    <source>
        <strain evidence="1 2">VKM Ac-1787</strain>
    </source>
</reference>
<dbReference type="CDD" id="cd00093">
    <property type="entry name" value="HTH_XRE"/>
    <property type="match status" value="1"/>
</dbReference>
<dbReference type="InterPro" id="IPR010982">
    <property type="entry name" value="Lambda_DNA-bd_dom_sf"/>
</dbReference>
<protein>
    <recommendedName>
        <fullName evidence="3">HTH cro/C1-type domain-containing protein</fullName>
    </recommendedName>
</protein>
<evidence type="ECO:0008006" key="3">
    <source>
        <dbReference type="Google" id="ProtNLM"/>
    </source>
</evidence>
<comment type="caution">
    <text evidence="1">The sequence shown here is derived from an EMBL/GenBank/DDBJ whole genome shotgun (WGS) entry which is preliminary data.</text>
</comment>
<dbReference type="Gene3D" id="1.10.260.40">
    <property type="entry name" value="lambda repressor-like DNA-binding domains"/>
    <property type="match status" value="1"/>
</dbReference>
<proteinExistence type="predicted"/>
<evidence type="ECO:0000313" key="1">
    <source>
        <dbReference type="EMBL" id="SKC39341.1"/>
    </source>
</evidence>
<dbReference type="InterPro" id="IPR001387">
    <property type="entry name" value="Cro/C1-type_HTH"/>
</dbReference>
<organism evidence="1 2">
    <name type="scientific">Plantibacter cousiniae</name>
    <name type="common">nom. nud.</name>
    <dbReference type="NCBI Taxonomy" id="199709"/>
    <lineage>
        <taxon>Bacteria</taxon>
        <taxon>Bacillati</taxon>
        <taxon>Actinomycetota</taxon>
        <taxon>Actinomycetes</taxon>
        <taxon>Micrococcales</taxon>
        <taxon>Microbacteriaceae</taxon>
        <taxon>Plantibacter</taxon>
    </lineage>
</organism>
<gene>
    <name evidence="1" type="ORF">SAMN06295973_0502</name>
</gene>
<sequence>MIGESMSTLIRDTMSAAGTSGAELARRLHVTPGAISQLLKSEEDATIKLASLERALRALGKDIVINAVESSSPAARFSPAGVSQAMSDALLEGDRTFALRLLTQAAQKVAVEPDLATDPLFARPPEQLPDTGWDTLFRAHYGRALPDALTARWPELTPLPEPWFVSQFDSLRERARTRSPEHLRRLNIFIDEQSLSRA</sequence>
<accession>A0ABY1LHB1</accession>
<dbReference type="Proteomes" id="UP000190827">
    <property type="component" value="Unassembled WGS sequence"/>
</dbReference>